<name>A0A7W7Q792_9PSEU</name>
<gene>
    <name evidence="2" type="ORF">FHR82_004531</name>
</gene>
<accession>A0A7W7Q792</accession>
<protein>
    <recommendedName>
        <fullName evidence="4">DUF3515 domain-containing protein</fullName>
    </recommendedName>
</protein>
<dbReference type="Proteomes" id="UP000520767">
    <property type="component" value="Unassembled WGS sequence"/>
</dbReference>
<evidence type="ECO:0000313" key="3">
    <source>
        <dbReference type="Proteomes" id="UP000520767"/>
    </source>
</evidence>
<dbReference type="Pfam" id="PF12028">
    <property type="entry name" value="DUF3515"/>
    <property type="match status" value="1"/>
</dbReference>
<organism evidence="2 3">
    <name type="scientific">Actinophytocola algeriensis</name>
    <dbReference type="NCBI Taxonomy" id="1768010"/>
    <lineage>
        <taxon>Bacteria</taxon>
        <taxon>Bacillati</taxon>
        <taxon>Actinomycetota</taxon>
        <taxon>Actinomycetes</taxon>
        <taxon>Pseudonocardiales</taxon>
        <taxon>Pseudonocardiaceae</taxon>
    </lineage>
</organism>
<sequence>MSEQPLSRVTLFVAAGLAAVLVAGVIIASQVLGGSESDEAAPTTTTSQAPRTGPLALAGVDAPDANAPECAKLVGALPAKLPSKGDELARLPLADPAPPAAAAWAGDRGEPVVLRCGLPKPEHAPTESLREISSAISKVKWLLVEGEGASTWYTVDRPVYVALTIPDDAGTGVVQEMSETIAKVLPVT</sequence>
<evidence type="ECO:0008006" key="4">
    <source>
        <dbReference type="Google" id="ProtNLM"/>
    </source>
</evidence>
<reference evidence="2 3" key="1">
    <citation type="submission" date="2020-08" db="EMBL/GenBank/DDBJ databases">
        <title>Genomic Encyclopedia of Type Strains, Phase III (KMG-III): the genomes of soil and plant-associated and newly described type strains.</title>
        <authorList>
            <person name="Whitman W."/>
        </authorList>
    </citation>
    <scope>NUCLEOTIDE SEQUENCE [LARGE SCALE GENOMIC DNA]</scope>
    <source>
        <strain evidence="2 3">CECT 8960</strain>
    </source>
</reference>
<dbReference type="RefSeq" id="WP_184812378.1">
    <property type="nucleotide sequence ID" value="NZ_JACHJQ010000004.1"/>
</dbReference>
<dbReference type="AlphaFoldDB" id="A0A7W7Q792"/>
<proteinExistence type="predicted"/>
<comment type="caution">
    <text evidence="2">The sequence shown here is derived from an EMBL/GenBank/DDBJ whole genome shotgun (WGS) entry which is preliminary data.</text>
</comment>
<evidence type="ECO:0000256" key="1">
    <source>
        <dbReference type="SAM" id="MobiDB-lite"/>
    </source>
</evidence>
<dbReference type="InterPro" id="IPR021903">
    <property type="entry name" value="DUF3515"/>
</dbReference>
<feature type="region of interest" description="Disordered" evidence="1">
    <location>
        <begin position="34"/>
        <end position="54"/>
    </location>
</feature>
<evidence type="ECO:0000313" key="2">
    <source>
        <dbReference type="EMBL" id="MBB4908289.1"/>
    </source>
</evidence>
<dbReference type="EMBL" id="JACHJQ010000004">
    <property type="protein sequence ID" value="MBB4908289.1"/>
    <property type="molecule type" value="Genomic_DNA"/>
</dbReference>
<keyword evidence="3" id="KW-1185">Reference proteome</keyword>